<evidence type="ECO:0000313" key="2">
    <source>
        <dbReference type="EMBL" id="KAA2244898.1"/>
    </source>
</evidence>
<gene>
    <name evidence="2" type="ORF">F0L74_02740</name>
</gene>
<dbReference type="RefSeq" id="WP_149836294.1">
    <property type="nucleotide sequence ID" value="NZ_VUOC01000001.1"/>
</dbReference>
<feature type="transmembrane region" description="Helical" evidence="1">
    <location>
        <begin position="495"/>
        <end position="510"/>
    </location>
</feature>
<name>A0A5B2W1W7_9BACT</name>
<evidence type="ECO:0000256" key="1">
    <source>
        <dbReference type="SAM" id="Phobius"/>
    </source>
</evidence>
<evidence type="ECO:0000313" key="3">
    <source>
        <dbReference type="Proteomes" id="UP000324611"/>
    </source>
</evidence>
<sequence length="518" mass="56710">MMPWIYIIVPSLLLLAFLCWKEVKRPNRRRLAARLLASVIAVASLACIALPLKRAIRQEPPANKPISRITVQPPPGIQAIYWPQQLHAGEPLQLQGRYNNSSANPVQLLLSGFNEHLDSITIPAGQQLPFTLNTRPRHTGRATYLLSAVAQPVQPRKSAQDTLEKAPIPVVVLPLRPLKILILASAPDFENRFLASWLGQHGNMVAMRTAISKNKYSYTFLDTARFQLDHITPALLSAFDLLISDRAALNSTELGSIRTQVAEKGLGLIIKADSSAGGRTFYNQPFPLTAAADKSERAVSLQTASGSAGALQMEAPVYIQPLPGTQALVWDAQQHTMAAAGVYGAGRLVNTTLRNSYTWLLSGNRQVYETIWSLLLQKAARPLPQSIQWHIGTALPRVNMPVQLYLETAMPSPPATVNGAPLSLAQDGTLAFRWQGTYWPTRAGWQAAVAAPGDTSWWYAFEPNDWPAIATLENQGQDSKAAIGPQATAMPLPKIYFVLAFILAAAFLWVEEKMGLTV</sequence>
<dbReference type="Proteomes" id="UP000324611">
    <property type="component" value="Unassembled WGS sequence"/>
</dbReference>
<accession>A0A5B2W1W7</accession>
<proteinExistence type="predicted"/>
<evidence type="ECO:0008006" key="4">
    <source>
        <dbReference type="Google" id="ProtNLM"/>
    </source>
</evidence>
<keyword evidence="1" id="KW-0812">Transmembrane</keyword>
<comment type="caution">
    <text evidence="2">The sequence shown here is derived from an EMBL/GenBank/DDBJ whole genome shotgun (WGS) entry which is preliminary data.</text>
</comment>
<keyword evidence="1" id="KW-1133">Transmembrane helix</keyword>
<dbReference type="EMBL" id="VUOC01000001">
    <property type="protein sequence ID" value="KAA2244898.1"/>
    <property type="molecule type" value="Genomic_DNA"/>
</dbReference>
<keyword evidence="1" id="KW-0472">Membrane</keyword>
<keyword evidence="3" id="KW-1185">Reference proteome</keyword>
<reference evidence="2 3" key="2">
    <citation type="submission" date="2019-09" db="EMBL/GenBank/DDBJ databases">
        <authorList>
            <person name="Jin C."/>
        </authorList>
    </citation>
    <scope>NUCLEOTIDE SEQUENCE [LARGE SCALE GENOMIC DNA]</scope>
    <source>
        <strain evidence="2 3">BN140078</strain>
    </source>
</reference>
<dbReference type="AlphaFoldDB" id="A0A5B2W1W7"/>
<organism evidence="2 3">
    <name type="scientific">Chitinophaga agrisoli</name>
    <dbReference type="NCBI Taxonomy" id="2607653"/>
    <lineage>
        <taxon>Bacteria</taxon>
        <taxon>Pseudomonadati</taxon>
        <taxon>Bacteroidota</taxon>
        <taxon>Chitinophagia</taxon>
        <taxon>Chitinophagales</taxon>
        <taxon>Chitinophagaceae</taxon>
        <taxon>Chitinophaga</taxon>
    </lineage>
</organism>
<reference evidence="2 3" key="1">
    <citation type="submission" date="2019-09" db="EMBL/GenBank/DDBJ databases">
        <title>Chitinophaga ginsengihumi sp. nov., isolated from soil of ginseng rhizosphere.</title>
        <authorList>
            <person name="Lee J."/>
        </authorList>
    </citation>
    <scope>NUCLEOTIDE SEQUENCE [LARGE SCALE GENOMIC DNA]</scope>
    <source>
        <strain evidence="2 3">BN140078</strain>
    </source>
</reference>
<feature type="transmembrane region" description="Helical" evidence="1">
    <location>
        <begin position="31"/>
        <end position="52"/>
    </location>
</feature>
<protein>
    <recommendedName>
        <fullName evidence="4">DUF4350 domain-containing protein</fullName>
    </recommendedName>
</protein>